<gene>
    <name evidence="7" type="primary">ytvI</name>
    <name evidence="7" type="ORF">BR63_05060</name>
</gene>
<evidence type="ECO:0000256" key="2">
    <source>
        <dbReference type="ARBA" id="ARBA00009773"/>
    </source>
</evidence>
<dbReference type="AlphaFoldDB" id="A0A7G6E0Y0"/>
<feature type="transmembrane region" description="Helical" evidence="6">
    <location>
        <begin position="12"/>
        <end position="35"/>
    </location>
</feature>
<dbReference type="PANTHER" id="PTHR21716">
    <property type="entry name" value="TRANSMEMBRANE PROTEIN"/>
    <property type="match status" value="1"/>
</dbReference>
<dbReference type="InterPro" id="IPR014227">
    <property type="entry name" value="YtvI-like"/>
</dbReference>
<evidence type="ECO:0000313" key="7">
    <source>
        <dbReference type="EMBL" id="QNB45734.1"/>
    </source>
</evidence>
<keyword evidence="5 6" id="KW-0472">Membrane</keyword>
<dbReference type="Proteomes" id="UP000515847">
    <property type="component" value="Chromosome"/>
</dbReference>
<reference evidence="7 8" key="1">
    <citation type="journal article" date="2019" name="Front. Microbiol.">
        <title>Thermoanaerosceptrum fracticalcis gen. nov. sp. nov., a Novel Fumarate-Fermenting Microorganism From a Deep Fractured Carbonate Aquifer of the US Great Basin.</title>
        <authorList>
            <person name="Hamilton-Brehm S.D."/>
            <person name="Stewart L.E."/>
            <person name="Zavarin M."/>
            <person name="Caldwell M."/>
            <person name="Lawson P.A."/>
            <person name="Onstott T.C."/>
            <person name="Grzymski J."/>
            <person name="Neveux I."/>
            <person name="Lollar B.S."/>
            <person name="Russell C.E."/>
            <person name="Moser D.P."/>
        </authorList>
    </citation>
    <scope>NUCLEOTIDE SEQUENCE [LARGE SCALE GENOMIC DNA]</scope>
    <source>
        <strain evidence="7 8">DRI-13</strain>
    </source>
</reference>
<evidence type="ECO:0000313" key="8">
    <source>
        <dbReference type="Proteomes" id="UP000515847"/>
    </source>
</evidence>
<comment type="similarity">
    <text evidence="2">Belongs to the autoinducer-2 exporter (AI-2E) (TC 2.A.86) family.</text>
</comment>
<evidence type="ECO:0000256" key="3">
    <source>
        <dbReference type="ARBA" id="ARBA00022692"/>
    </source>
</evidence>
<dbReference type="GO" id="GO:0055085">
    <property type="term" value="P:transmembrane transport"/>
    <property type="evidence" value="ECO:0007669"/>
    <property type="project" value="TreeGrafter"/>
</dbReference>
<feature type="transmembrane region" description="Helical" evidence="6">
    <location>
        <begin position="78"/>
        <end position="105"/>
    </location>
</feature>
<comment type="subcellular location">
    <subcellularLocation>
        <location evidence="1">Membrane</location>
        <topology evidence="1">Multi-pass membrane protein</topology>
    </subcellularLocation>
</comment>
<evidence type="ECO:0000256" key="6">
    <source>
        <dbReference type="SAM" id="Phobius"/>
    </source>
</evidence>
<feature type="transmembrane region" description="Helical" evidence="6">
    <location>
        <begin position="262"/>
        <end position="287"/>
    </location>
</feature>
<accession>A0A7G6E0Y0</accession>
<keyword evidence="8" id="KW-1185">Reference proteome</keyword>
<feature type="transmembrane region" description="Helical" evidence="6">
    <location>
        <begin position="170"/>
        <end position="195"/>
    </location>
</feature>
<protein>
    <submittedName>
        <fullName evidence="7">Sporulation integral membrane protein YtvI</fullName>
    </submittedName>
</protein>
<dbReference type="PANTHER" id="PTHR21716:SF68">
    <property type="entry name" value="TRANSPORT PROTEIN YTVI-RELATED"/>
    <property type="match status" value="1"/>
</dbReference>
<evidence type="ECO:0000256" key="5">
    <source>
        <dbReference type="ARBA" id="ARBA00023136"/>
    </source>
</evidence>
<dbReference type="OrthoDB" id="9774361at2"/>
<dbReference type="NCBIfam" id="TIGR02872">
    <property type="entry name" value="spore_ytvI"/>
    <property type="match status" value="1"/>
</dbReference>
<keyword evidence="4 6" id="KW-1133">Transmembrane helix</keyword>
<dbReference type="Pfam" id="PF01594">
    <property type="entry name" value="AI-2E_transport"/>
    <property type="match status" value="1"/>
</dbReference>
<evidence type="ECO:0000256" key="4">
    <source>
        <dbReference type="ARBA" id="ARBA00022989"/>
    </source>
</evidence>
<name>A0A7G6E0Y0_THEFR</name>
<keyword evidence="3 6" id="KW-0812">Transmembrane</keyword>
<dbReference type="KEGG" id="tfr:BR63_05060"/>
<proteinExistence type="inferred from homology"/>
<sequence>MSMFPELQRYITMLLKISILLIIVAGIYFFIQYFIPLLFNVSAILLLGFSPFILALITAILIDPVVDWLEKKKGIKRGIAVAFTLIVLLIFITLILIFVISRLAIELAKLYADLPGLTRHIVNFTLQYIQDIRIFITNNPLPIEAQNALHQNIKFVIDGLTEVVAKTTNILIAFLTGLPGFITVLIVAGLATFFISRDKTLISKFIYGIMPKRLITPTSTVIGELSAALVGFFRAQTILISITAVQTIIGLYILGVDYALTLGIIVGLVDLLPVLGPGTVFIPWAVIHFVTGDLRFGVALLILYGILVGVRQLIEPKILAENIGLHPLATLLALYLGLKFLGVLGIIIGPFLVIVIKAMIKGFTLQK</sequence>
<feature type="transmembrane region" description="Helical" evidence="6">
    <location>
        <begin position="294"/>
        <end position="314"/>
    </location>
</feature>
<feature type="transmembrane region" description="Helical" evidence="6">
    <location>
        <begin position="238"/>
        <end position="256"/>
    </location>
</feature>
<evidence type="ECO:0000256" key="1">
    <source>
        <dbReference type="ARBA" id="ARBA00004141"/>
    </source>
</evidence>
<organism evidence="7 8">
    <name type="scientific">Thermanaerosceptrum fracticalcis</name>
    <dbReference type="NCBI Taxonomy" id="1712410"/>
    <lineage>
        <taxon>Bacteria</taxon>
        <taxon>Bacillati</taxon>
        <taxon>Bacillota</taxon>
        <taxon>Clostridia</taxon>
        <taxon>Eubacteriales</taxon>
        <taxon>Peptococcaceae</taxon>
        <taxon>Thermanaerosceptrum</taxon>
    </lineage>
</organism>
<dbReference type="EMBL" id="CP045798">
    <property type="protein sequence ID" value="QNB45734.1"/>
    <property type="molecule type" value="Genomic_DNA"/>
</dbReference>
<feature type="transmembrane region" description="Helical" evidence="6">
    <location>
        <begin position="41"/>
        <end position="66"/>
    </location>
</feature>
<dbReference type="GO" id="GO:0016020">
    <property type="term" value="C:membrane"/>
    <property type="evidence" value="ECO:0007669"/>
    <property type="project" value="UniProtKB-SubCell"/>
</dbReference>
<feature type="transmembrane region" description="Helical" evidence="6">
    <location>
        <begin position="334"/>
        <end position="360"/>
    </location>
</feature>
<dbReference type="InterPro" id="IPR002549">
    <property type="entry name" value="AI-2E-like"/>
</dbReference>